<dbReference type="PANTHER" id="PTHR44586">
    <property type="entry name" value="F-BOX DOMAIN CONTAINING PROTEIN, EXPRESSED"/>
    <property type="match status" value="1"/>
</dbReference>
<reference evidence="3" key="1">
    <citation type="submission" date="2015-06" db="UniProtKB">
        <authorList>
            <consortium name="EnsemblPlants"/>
        </authorList>
    </citation>
    <scope>IDENTIFICATION</scope>
</reference>
<dbReference type="InterPro" id="IPR005174">
    <property type="entry name" value="KIB1-4_b-propeller"/>
</dbReference>
<sequence>MGAALSSYATVVDAASCMTKSYAQQRRFIAPDAVIDMPNNVLLANVALAVVSTCMAFALARRNQPSMRATLPPSSDAPVVHARPSSTQQAGPPRTTCSNGGHNAFCLPALERAPCLFYACEEYGPNDAALYSPATGATFRVPFPGPPHEKRGFTFACHGGWLFTTDEVGDPYLLNPVTGAQATLPPVKTIYHNDEFYDDGGKHVWPADPENGTMKPSISWARHTEYLRVAISSTTDVTECTVLIVHTPEWRLSFARPGDDRWTLVSQDESFVANVLYNDKDGLFYILYLHGSIGTLNLCEPSPSVSLIMRSVLRSSGYRTMYPVLGPSGELLQVWRNWSRTHTPLKYRDTYQDIVNEMLQGCVDLAQKDDNDNKQRDELETEDGDEEGELWEANVNDQEIDGSQLLREGVDLPHRLVDEVTTDEILVFKVDVDRQKLVELRDIGDHALFVGFNSVVCLPTKGFPAFEPNCIYLTDDCSDDSPMLRKDLGIWDIKNRSMRKLSDAWPNLHPWLHLPAPIWITPRF</sequence>
<organism evidence="3">
    <name type="scientific">Aegilops tauschii</name>
    <name type="common">Tausch's goatgrass</name>
    <name type="synonym">Aegilops squarrosa</name>
    <dbReference type="NCBI Taxonomy" id="37682"/>
    <lineage>
        <taxon>Eukaryota</taxon>
        <taxon>Viridiplantae</taxon>
        <taxon>Streptophyta</taxon>
        <taxon>Embryophyta</taxon>
        <taxon>Tracheophyta</taxon>
        <taxon>Spermatophyta</taxon>
        <taxon>Magnoliopsida</taxon>
        <taxon>Liliopsida</taxon>
        <taxon>Poales</taxon>
        <taxon>Poaceae</taxon>
        <taxon>BOP clade</taxon>
        <taxon>Pooideae</taxon>
        <taxon>Triticodae</taxon>
        <taxon>Triticeae</taxon>
        <taxon>Triticinae</taxon>
        <taxon>Aegilops</taxon>
    </lineage>
</organism>
<dbReference type="PANTHER" id="PTHR44586:SF17">
    <property type="entry name" value="DUF295 DOMAIN-CONTAINING PROTEIN"/>
    <property type="match status" value="1"/>
</dbReference>
<dbReference type="AlphaFoldDB" id="M8BU09"/>
<dbReference type="EnsemblPlants" id="EMT10259">
    <property type="protein sequence ID" value="EMT10259"/>
    <property type="gene ID" value="F775_23228"/>
</dbReference>
<evidence type="ECO:0000313" key="3">
    <source>
        <dbReference type="EnsemblPlants" id="EMT10259"/>
    </source>
</evidence>
<feature type="compositionally biased region" description="Polar residues" evidence="1">
    <location>
        <begin position="84"/>
        <end position="96"/>
    </location>
</feature>
<feature type="region of interest" description="Disordered" evidence="1">
    <location>
        <begin position="367"/>
        <end position="387"/>
    </location>
</feature>
<accession>M8BU09</accession>
<evidence type="ECO:0000256" key="1">
    <source>
        <dbReference type="SAM" id="MobiDB-lite"/>
    </source>
</evidence>
<evidence type="ECO:0000259" key="2">
    <source>
        <dbReference type="Pfam" id="PF03478"/>
    </source>
</evidence>
<feature type="region of interest" description="Disordered" evidence="1">
    <location>
        <begin position="67"/>
        <end position="96"/>
    </location>
</feature>
<name>M8BU09_AEGTA</name>
<feature type="compositionally biased region" description="Basic and acidic residues" evidence="1">
    <location>
        <begin position="367"/>
        <end position="378"/>
    </location>
</feature>
<protein>
    <recommendedName>
        <fullName evidence="2">KIB1-4 beta-propeller domain-containing protein</fullName>
    </recommendedName>
</protein>
<feature type="domain" description="KIB1-4 beta-propeller" evidence="2">
    <location>
        <begin position="130"/>
        <end position="492"/>
    </location>
</feature>
<dbReference type="Pfam" id="PF03478">
    <property type="entry name" value="Beta-prop_KIB1-4"/>
    <property type="match status" value="1"/>
</dbReference>
<proteinExistence type="predicted"/>